<dbReference type="AlphaFoldDB" id="A0A495JH07"/>
<name>A0A495JH07_9ACTN</name>
<evidence type="ECO:0000256" key="1">
    <source>
        <dbReference type="ARBA" id="ARBA00022801"/>
    </source>
</evidence>
<comment type="caution">
    <text evidence="3">The sequence shown here is derived from an EMBL/GenBank/DDBJ whole genome shotgun (WGS) entry which is preliminary data.</text>
</comment>
<keyword evidence="1" id="KW-0378">Hydrolase</keyword>
<evidence type="ECO:0000259" key="2">
    <source>
        <dbReference type="Pfam" id="PF00561"/>
    </source>
</evidence>
<dbReference type="PANTHER" id="PTHR43798">
    <property type="entry name" value="MONOACYLGLYCEROL LIPASE"/>
    <property type="match status" value="1"/>
</dbReference>
<keyword evidence="4" id="KW-1185">Reference proteome</keyword>
<evidence type="ECO:0000313" key="3">
    <source>
        <dbReference type="EMBL" id="RKR88061.1"/>
    </source>
</evidence>
<dbReference type="Proteomes" id="UP000277671">
    <property type="component" value="Unassembled WGS sequence"/>
</dbReference>
<protein>
    <submittedName>
        <fullName evidence="3">Pimeloyl-ACP methyl ester carboxylesterase</fullName>
    </submittedName>
</protein>
<dbReference type="InterPro" id="IPR000073">
    <property type="entry name" value="AB_hydrolase_1"/>
</dbReference>
<dbReference type="InterPro" id="IPR050266">
    <property type="entry name" value="AB_hydrolase_sf"/>
</dbReference>
<dbReference type="GO" id="GO:0016020">
    <property type="term" value="C:membrane"/>
    <property type="evidence" value="ECO:0007669"/>
    <property type="project" value="TreeGrafter"/>
</dbReference>
<feature type="domain" description="AB hydrolase-1" evidence="2">
    <location>
        <begin position="37"/>
        <end position="144"/>
    </location>
</feature>
<evidence type="ECO:0000313" key="4">
    <source>
        <dbReference type="Proteomes" id="UP000277671"/>
    </source>
</evidence>
<dbReference type="PRINTS" id="PR00111">
    <property type="entry name" value="ABHYDROLASE"/>
</dbReference>
<dbReference type="EMBL" id="RBKT01000001">
    <property type="protein sequence ID" value="RKR88061.1"/>
    <property type="molecule type" value="Genomic_DNA"/>
</dbReference>
<gene>
    <name evidence="3" type="ORF">BDK92_2366</name>
</gene>
<dbReference type="GO" id="GO:0016787">
    <property type="term" value="F:hydrolase activity"/>
    <property type="evidence" value="ECO:0007669"/>
    <property type="project" value="UniProtKB-KW"/>
</dbReference>
<dbReference type="RefSeq" id="WP_121156735.1">
    <property type="nucleotide sequence ID" value="NZ_RBKT01000001.1"/>
</dbReference>
<reference evidence="3 4" key="1">
    <citation type="submission" date="2018-10" db="EMBL/GenBank/DDBJ databases">
        <title>Sequencing the genomes of 1000 actinobacteria strains.</title>
        <authorList>
            <person name="Klenk H.-P."/>
        </authorList>
    </citation>
    <scope>NUCLEOTIDE SEQUENCE [LARGE SCALE GENOMIC DNA]</scope>
    <source>
        <strain evidence="3 4">DSM 45175</strain>
    </source>
</reference>
<dbReference type="Pfam" id="PF00561">
    <property type="entry name" value="Abhydrolase_1"/>
    <property type="match status" value="1"/>
</dbReference>
<accession>A0A495JH07</accession>
<dbReference type="InterPro" id="IPR029058">
    <property type="entry name" value="AB_hydrolase_fold"/>
</dbReference>
<dbReference type="PANTHER" id="PTHR43798:SF31">
    <property type="entry name" value="AB HYDROLASE SUPERFAMILY PROTEIN YCLE"/>
    <property type="match status" value="1"/>
</dbReference>
<dbReference type="OrthoDB" id="63962at2"/>
<organism evidence="3 4">
    <name type="scientific">Micromonospora pisi</name>
    <dbReference type="NCBI Taxonomy" id="589240"/>
    <lineage>
        <taxon>Bacteria</taxon>
        <taxon>Bacillati</taxon>
        <taxon>Actinomycetota</taxon>
        <taxon>Actinomycetes</taxon>
        <taxon>Micromonosporales</taxon>
        <taxon>Micromonosporaceae</taxon>
        <taxon>Micromonospora</taxon>
    </lineage>
</organism>
<sequence length="303" mass="32279">MSGGHDGADRAVPYLRRTVPVDGGELTVGEWGHNSGPVLLAVHGITSSHLAWSVVGERLGVDHRLVAVDLRGRGGSRDLPGPYGMARHAADLVRVIEAYGGGPVVVLGHSMGGFVAIELAHRHPELVRRLVLVDGGALLPAPPGLDSTADEQAISAAIAATVGPAFTRLSMTFPDRESYRQMWREHPAFADWTPAMLRYVDYDLVGVAPELQPSCRLPAAVRDARDQYAYPGVEPTPLPVPAVFLRAPRGLLDEPDKPLYPDGYATHWLPGVREETVPGVNHYTIALGDTGAAAIESAVRVAG</sequence>
<dbReference type="SUPFAM" id="SSF53474">
    <property type="entry name" value="alpha/beta-Hydrolases"/>
    <property type="match status" value="1"/>
</dbReference>
<dbReference type="Gene3D" id="3.40.50.1820">
    <property type="entry name" value="alpha/beta hydrolase"/>
    <property type="match status" value="1"/>
</dbReference>
<proteinExistence type="predicted"/>